<feature type="region of interest" description="Disordered" evidence="1">
    <location>
        <begin position="1"/>
        <end position="29"/>
    </location>
</feature>
<proteinExistence type="predicted"/>
<protein>
    <submittedName>
        <fullName evidence="2">Uncharacterized protein</fullName>
    </submittedName>
</protein>
<name>A0A017T8R4_9BACT</name>
<comment type="caution">
    <text evidence="2">The sequence shown here is derived from an EMBL/GenBank/DDBJ whole genome shotgun (WGS) entry which is preliminary data.</text>
</comment>
<feature type="compositionally biased region" description="Basic and acidic residues" evidence="1">
    <location>
        <begin position="1"/>
        <end position="15"/>
    </location>
</feature>
<dbReference type="STRING" id="1192034.CAP_3802"/>
<evidence type="ECO:0000313" key="3">
    <source>
        <dbReference type="Proteomes" id="UP000019678"/>
    </source>
</evidence>
<evidence type="ECO:0000313" key="2">
    <source>
        <dbReference type="EMBL" id="EYF04991.1"/>
    </source>
</evidence>
<dbReference type="Proteomes" id="UP000019678">
    <property type="component" value="Unassembled WGS sequence"/>
</dbReference>
<sequence>MASEIGRGRAEDARSAWRKGRRSARRAAPRLHKARCAFRAVQGDPTGCTAGLACRGAVAGGRVQAEG</sequence>
<evidence type="ECO:0000256" key="1">
    <source>
        <dbReference type="SAM" id="MobiDB-lite"/>
    </source>
</evidence>
<feature type="compositionally biased region" description="Basic residues" evidence="1">
    <location>
        <begin position="16"/>
        <end position="29"/>
    </location>
</feature>
<reference evidence="2 3" key="1">
    <citation type="submission" date="2013-05" db="EMBL/GenBank/DDBJ databases">
        <title>Genome assembly of Chondromyces apiculatus DSM 436.</title>
        <authorList>
            <person name="Sharma G."/>
            <person name="Khatri I."/>
            <person name="Kaur C."/>
            <person name="Mayilraj S."/>
            <person name="Subramanian S."/>
        </authorList>
    </citation>
    <scope>NUCLEOTIDE SEQUENCE [LARGE SCALE GENOMIC DNA]</scope>
    <source>
        <strain evidence="2 3">DSM 436</strain>
    </source>
</reference>
<organism evidence="2 3">
    <name type="scientific">Chondromyces apiculatus DSM 436</name>
    <dbReference type="NCBI Taxonomy" id="1192034"/>
    <lineage>
        <taxon>Bacteria</taxon>
        <taxon>Pseudomonadati</taxon>
        <taxon>Myxococcota</taxon>
        <taxon>Polyangia</taxon>
        <taxon>Polyangiales</taxon>
        <taxon>Polyangiaceae</taxon>
        <taxon>Chondromyces</taxon>
    </lineage>
</organism>
<dbReference type="AlphaFoldDB" id="A0A017T8R4"/>
<dbReference type="EMBL" id="ASRX01000028">
    <property type="protein sequence ID" value="EYF04991.1"/>
    <property type="molecule type" value="Genomic_DNA"/>
</dbReference>
<accession>A0A017T8R4</accession>
<gene>
    <name evidence="2" type="ORF">CAP_3802</name>
</gene>
<keyword evidence="3" id="KW-1185">Reference proteome</keyword>